<dbReference type="GO" id="GO:0003735">
    <property type="term" value="F:structural constituent of ribosome"/>
    <property type="evidence" value="ECO:0007669"/>
    <property type="project" value="InterPro"/>
</dbReference>
<dbReference type="CDD" id="cd05797">
    <property type="entry name" value="Ribosomal_L10"/>
    <property type="match status" value="1"/>
</dbReference>
<evidence type="ECO:0000313" key="7">
    <source>
        <dbReference type="EMBL" id="TXL74644.1"/>
    </source>
</evidence>
<keyword evidence="4 6" id="KW-0687">Ribonucleoprotein</keyword>
<keyword evidence="3 6" id="KW-0689">Ribosomal protein</keyword>
<dbReference type="InterPro" id="IPR001790">
    <property type="entry name" value="Ribosomal_uL10"/>
</dbReference>
<keyword evidence="6" id="KW-0699">rRNA-binding</keyword>
<dbReference type="AlphaFoldDB" id="A0A5C8PMA6"/>
<comment type="caution">
    <text evidence="7">The sequence shown here is derived from an EMBL/GenBank/DDBJ whole genome shotgun (WGS) entry which is preliminary data.</text>
</comment>
<dbReference type="OrthoDB" id="9791972at2"/>
<reference evidence="7 8" key="1">
    <citation type="submission" date="2019-06" db="EMBL/GenBank/DDBJ databases">
        <title>New taxonomy in bacterial strain CC-CFT640, isolated from vineyard.</title>
        <authorList>
            <person name="Lin S.-Y."/>
            <person name="Tsai C.-F."/>
            <person name="Young C.-C."/>
        </authorList>
    </citation>
    <scope>NUCLEOTIDE SEQUENCE [LARGE SCALE GENOMIC DNA]</scope>
    <source>
        <strain evidence="7 8">CC-CFT640</strain>
    </source>
</reference>
<dbReference type="HAMAP" id="MF_00362">
    <property type="entry name" value="Ribosomal_uL10"/>
    <property type="match status" value="1"/>
</dbReference>
<sequence length="175" mass="18138">MNRSEKAELIASLNKDFQAVNLLVVTRQSGLTVTEVSDLRRKVRAAGASYKVSKNRLTRLALEGTAFKDIGSFLTGPTAIASSKDPVAAAKAVSAFAKDNEKLTIVGGSLNGQTLDAEGVKQLAALPSLDELRASLLALLQTPATRIAGVVQAPAGQLARVMGAYGSKDTSGQAA</sequence>
<evidence type="ECO:0000256" key="5">
    <source>
        <dbReference type="ARBA" id="ARBA00035202"/>
    </source>
</evidence>
<comment type="subunit">
    <text evidence="6">Part of the ribosomal stalk of the 50S ribosomal subunit. The N-terminus interacts with L11 and the large rRNA to form the base of the stalk. The C-terminus forms an elongated spine to which L12 dimers bind in a sequential fashion forming a multimeric L10(L12)X complex.</text>
</comment>
<comment type="similarity">
    <text evidence="2 6">Belongs to the universal ribosomal protein uL10 family.</text>
</comment>
<evidence type="ECO:0000256" key="4">
    <source>
        <dbReference type="ARBA" id="ARBA00023274"/>
    </source>
</evidence>
<organism evidence="7 8">
    <name type="scientific">Vineibacter terrae</name>
    <dbReference type="NCBI Taxonomy" id="2586908"/>
    <lineage>
        <taxon>Bacteria</taxon>
        <taxon>Pseudomonadati</taxon>
        <taxon>Pseudomonadota</taxon>
        <taxon>Alphaproteobacteria</taxon>
        <taxon>Hyphomicrobiales</taxon>
        <taxon>Vineibacter</taxon>
    </lineage>
</organism>
<evidence type="ECO:0000256" key="2">
    <source>
        <dbReference type="ARBA" id="ARBA00008889"/>
    </source>
</evidence>
<dbReference type="Gene3D" id="3.30.70.1730">
    <property type="match status" value="1"/>
</dbReference>
<dbReference type="PANTHER" id="PTHR11560">
    <property type="entry name" value="39S RIBOSOMAL PROTEIN L10, MITOCHONDRIAL"/>
    <property type="match status" value="1"/>
</dbReference>
<dbReference type="Pfam" id="PF00466">
    <property type="entry name" value="Ribosomal_L10"/>
    <property type="match status" value="1"/>
</dbReference>
<keyword evidence="8" id="KW-1185">Reference proteome</keyword>
<dbReference type="GO" id="GO:0006412">
    <property type="term" value="P:translation"/>
    <property type="evidence" value="ECO:0007669"/>
    <property type="project" value="UniProtKB-UniRule"/>
</dbReference>
<evidence type="ECO:0000256" key="6">
    <source>
        <dbReference type="HAMAP-Rule" id="MF_00362"/>
    </source>
</evidence>
<gene>
    <name evidence="6" type="primary">rplJ</name>
    <name evidence="7" type="ORF">FHP25_16315</name>
</gene>
<dbReference type="InterPro" id="IPR047865">
    <property type="entry name" value="Ribosomal_uL10_bac_type"/>
</dbReference>
<dbReference type="GO" id="GO:0070180">
    <property type="term" value="F:large ribosomal subunit rRNA binding"/>
    <property type="evidence" value="ECO:0007669"/>
    <property type="project" value="UniProtKB-UniRule"/>
</dbReference>
<dbReference type="EMBL" id="VDUZ01000017">
    <property type="protein sequence ID" value="TXL74644.1"/>
    <property type="molecule type" value="Genomic_DNA"/>
</dbReference>
<dbReference type="InterPro" id="IPR002363">
    <property type="entry name" value="Ribosomal_uL10_CS_bac"/>
</dbReference>
<protein>
    <recommendedName>
        <fullName evidence="5 6">Large ribosomal subunit protein uL10</fullName>
    </recommendedName>
</protein>
<keyword evidence="6" id="KW-0694">RNA-binding</keyword>
<name>A0A5C8PMA6_9HYPH</name>
<dbReference type="Gene3D" id="6.10.250.290">
    <property type="match status" value="1"/>
</dbReference>
<dbReference type="Proteomes" id="UP000321638">
    <property type="component" value="Unassembled WGS sequence"/>
</dbReference>
<dbReference type="RefSeq" id="WP_147848017.1">
    <property type="nucleotide sequence ID" value="NZ_VDUZ01000017.1"/>
</dbReference>
<evidence type="ECO:0000256" key="1">
    <source>
        <dbReference type="ARBA" id="ARBA00002633"/>
    </source>
</evidence>
<proteinExistence type="inferred from homology"/>
<dbReference type="PROSITE" id="PS01109">
    <property type="entry name" value="RIBOSOMAL_L10"/>
    <property type="match status" value="1"/>
</dbReference>
<accession>A0A5C8PMA6</accession>
<dbReference type="InterPro" id="IPR022973">
    <property type="entry name" value="Ribosomal_uL10_bac"/>
</dbReference>
<evidence type="ECO:0000256" key="3">
    <source>
        <dbReference type="ARBA" id="ARBA00022980"/>
    </source>
</evidence>
<dbReference type="NCBIfam" id="NF000955">
    <property type="entry name" value="PRK00099.1-1"/>
    <property type="match status" value="1"/>
</dbReference>
<dbReference type="InterPro" id="IPR043141">
    <property type="entry name" value="Ribosomal_uL10-like_sf"/>
</dbReference>
<comment type="function">
    <text evidence="1 6">Forms part of the ribosomal stalk, playing a central role in the interaction of the ribosome with GTP-bound translation factors.</text>
</comment>
<dbReference type="GO" id="GO:0015934">
    <property type="term" value="C:large ribosomal subunit"/>
    <property type="evidence" value="ECO:0007669"/>
    <property type="project" value="InterPro"/>
</dbReference>
<evidence type="ECO:0000313" key="8">
    <source>
        <dbReference type="Proteomes" id="UP000321638"/>
    </source>
</evidence>
<dbReference type="SUPFAM" id="SSF160369">
    <property type="entry name" value="Ribosomal protein L10-like"/>
    <property type="match status" value="1"/>
</dbReference>